<proteinExistence type="inferred from homology"/>
<dbReference type="Pfam" id="PF22178">
    <property type="entry name" value="Gp5_trimer_C"/>
    <property type="match status" value="1"/>
</dbReference>
<evidence type="ECO:0000313" key="6">
    <source>
        <dbReference type="EMBL" id="GMG81602.1"/>
    </source>
</evidence>
<dbReference type="InterPro" id="IPR006531">
    <property type="entry name" value="Gp5/Vgr_OB"/>
</dbReference>
<name>A0ABQ6LE25_9RHOB</name>
<reference evidence="6 7" key="1">
    <citation type="submission" date="2023-04" db="EMBL/GenBank/DDBJ databases">
        <title>Marinoamorphus aggregata gen. nov., sp. Nov., isolate from tissue of brittle star Ophioplocus japonicus.</title>
        <authorList>
            <person name="Kawano K."/>
            <person name="Sawayama S."/>
            <person name="Nakagawa S."/>
        </authorList>
    </citation>
    <scope>NUCLEOTIDE SEQUENCE [LARGE SCALE GENOMIC DNA]</scope>
    <source>
        <strain evidence="6 7">NKW23</strain>
    </source>
</reference>
<feature type="domain" description="Gp5/Type VI secretion system Vgr protein OB-fold" evidence="4">
    <location>
        <begin position="436"/>
        <end position="504"/>
    </location>
</feature>
<dbReference type="SUPFAM" id="SSF69279">
    <property type="entry name" value="Phage tail proteins"/>
    <property type="match status" value="2"/>
</dbReference>
<keyword evidence="3" id="KW-0964">Secreted</keyword>
<dbReference type="InterPro" id="IPR054030">
    <property type="entry name" value="Gp5_Vgr_C"/>
</dbReference>
<evidence type="ECO:0000256" key="2">
    <source>
        <dbReference type="ARBA" id="ARBA00005558"/>
    </source>
</evidence>
<dbReference type="Gene3D" id="2.30.110.50">
    <property type="match status" value="1"/>
</dbReference>
<dbReference type="Gene3D" id="3.55.50.10">
    <property type="entry name" value="Baseplate protein-like domains"/>
    <property type="match status" value="1"/>
</dbReference>
<dbReference type="PANTHER" id="PTHR32305">
    <property type="match status" value="1"/>
</dbReference>
<dbReference type="PANTHER" id="PTHR32305:SF15">
    <property type="entry name" value="PROTEIN RHSA-RELATED"/>
    <property type="match status" value="1"/>
</dbReference>
<gene>
    <name evidence="6" type="ORF">LNKW23_08150</name>
</gene>
<dbReference type="InterPro" id="IPR006533">
    <property type="entry name" value="T6SS_Vgr_RhsGE"/>
</dbReference>
<accession>A0ABQ6LE25</accession>
<dbReference type="InterPro" id="IPR037026">
    <property type="entry name" value="Vgr_OB-fold_dom_sf"/>
</dbReference>
<dbReference type="NCBIfam" id="TIGR01646">
    <property type="entry name" value="vgr_GE"/>
    <property type="match status" value="1"/>
</dbReference>
<evidence type="ECO:0000256" key="3">
    <source>
        <dbReference type="ARBA" id="ARBA00022525"/>
    </source>
</evidence>
<dbReference type="Pfam" id="PF04717">
    <property type="entry name" value="Phage_base_V"/>
    <property type="match status" value="1"/>
</dbReference>
<sequence>MPQDVQRIGRSIKFSAGFEPHEKAKLVRAEVREGLSQITELDMDFMIEGTAGKDVDVNTMVGKLITIELEIKDPDNGIDTTKYFTAHIIEVSFERVLEGEALYSARCRNWLWFLTRTTDCRIFQNMSAEEIITAVFSEYGFESTNHLSKASLSGRGADQRVFCVQYRETDYDFVYRLMVEEGITYYVKHESGKDIVHLVGAAAQLPDHEPKEFEFHKEDDAAQTRPDFVWDWSEYAHVHTAQVTLNDFDFRKPNTELMLTSKATPEYTLHNKYEVYDYPGRYYDDTIGTVITETRQQAHAAQFRRFSGECSVRWLATGHRFTLAKHVRESLNIEYFVVEAVHQMQIESDYDDGALKDTLLGRNLRHEFSKMRAEGPEEEDGKYPQAPRPYRVLFAAQKHGGTVGNEFRPPYPCRRPVIAGLQTATVVGPQDDEIYTDAYGRVKVHFHWDRLGERNENDSCWIRKAEPWTGAGWGMQWIPRVGQEVVVQFEEGDPDRPMIVGMLFNNAKTYPTFRGKDEAKATLTSQDEDGNSLASALPANKTMMGWTTRSTKGGKAGTFHELVFEDKLNAEFVRFQSERDFKSIVKNNAEYTYGLEHKDKGDVTITIHNSLTETLNEGDHKFTVSKGKEDYTVEKDRTVTVNANHIETIAKDQTSTISGNQDITVSKSQSTTVTQKITTKANSKITLKCGGSTIEMTPSKISISSVQVEINGSASAKLLGGKAEVTGTGMVMVGAPVVKIN</sequence>
<keyword evidence="7" id="KW-1185">Reference proteome</keyword>
<dbReference type="Gene3D" id="2.40.50.230">
    <property type="entry name" value="Gp5 N-terminal domain"/>
    <property type="match status" value="1"/>
</dbReference>
<dbReference type="SUPFAM" id="SSF69255">
    <property type="entry name" value="gp5 N-terminal domain-like"/>
    <property type="match status" value="1"/>
</dbReference>
<protein>
    <submittedName>
        <fullName evidence="6">Type VI secretion system tip protein VgrG</fullName>
    </submittedName>
</protein>
<comment type="similarity">
    <text evidence="2">Belongs to the VgrG protein family.</text>
</comment>
<evidence type="ECO:0000259" key="4">
    <source>
        <dbReference type="Pfam" id="PF04717"/>
    </source>
</evidence>
<feature type="domain" description="Gp5/Type VI secretion system Vgr C-terminal trimerisation" evidence="5">
    <location>
        <begin position="544"/>
        <end position="625"/>
    </location>
</feature>
<organism evidence="6 7">
    <name type="scientific">Paralimibaculum aggregatum</name>
    <dbReference type="NCBI Taxonomy" id="3036245"/>
    <lineage>
        <taxon>Bacteria</taxon>
        <taxon>Pseudomonadati</taxon>
        <taxon>Pseudomonadota</taxon>
        <taxon>Alphaproteobacteria</taxon>
        <taxon>Rhodobacterales</taxon>
        <taxon>Paracoccaceae</taxon>
        <taxon>Paralimibaculum</taxon>
    </lineage>
</organism>
<dbReference type="EMBL" id="BSYI01000004">
    <property type="protein sequence ID" value="GMG81602.1"/>
    <property type="molecule type" value="Genomic_DNA"/>
</dbReference>
<dbReference type="Proteomes" id="UP001239909">
    <property type="component" value="Unassembled WGS sequence"/>
</dbReference>
<dbReference type="RefSeq" id="WP_285670269.1">
    <property type="nucleotide sequence ID" value="NZ_BSYI01000004.1"/>
</dbReference>
<evidence type="ECO:0000259" key="5">
    <source>
        <dbReference type="Pfam" id="PF22178"/>
    </source>
</evidence>
<dbReference type="NCBIfam" id="TIGR03361">
    <property type="entry name" value="VI_Rhs_Vgr"/>
    <property type="match status" value="1"/>
</dbReference>
<dbReference type="Pfam" id="PF05954">
    <property type="entry name" value="Phage_GPD"/>
    <property type="match status" value="1"/>
</dbReference>
<comment type="subcellular location">
    <subcellularLocation>
        <location evidence="1">Secreted</location>
    </subcellularLocation>
</comment>
<dbReference type="InterPro" id="IPR050708">
    <property type="entry name" value="T6SS_VgrG/RHS"/>
</dbReference>
<comment type="caution">
    <text evidence="6">The sequence shown here is derived from an EMBL/GenBank/DDBJ whole genome shotgun (WGS) entry which is preliminary data.</text>
</comment>
<evidence type="ECO:0000256" key="1">
    <source>
        <dbReference type="ARBA" id="ARBA00004613"/>
    </source>
</evidence>
<evidence type="ECO:0000313" key="7">
    <source>
        <dbReference type="Proteomes" id="UP001239909"/>
    </source>
</evidence>
<dbReference type="InterPro" id="IPR017847">
    <property type="entry name" value="T6SS_RhsGE_Vgr_subset"/>
</dbReference>
<dbReference type="Gene3D" id="4.10.220.110">
    <property type="match status" value="1"/>
</dbReference>
<dbReference type="SUPFAM" id="SSF69349">
    <property type="entry name" value="Phage fibre proteins"/>
    <property type="match status" value="1"/>
</dbReference>